<dbReference type="SUPFAM" id="SSF48726">
    <property type="entry name" value="Immunoglobulin"/>
    <property type="match status" value="1"/>
</dbReference>
<dbReference type="eggNOG" id="COG1345">
    <property type="taxonomic scope" value="Bacteria"/>
</dbReference>
<dbReference type="Gene3D" id="2.60.40.10">
    <property type="entry name" value="Immunoglobulins"/>
    <property type="match status" value="1"/>
</dbReference>
<comment type="caution">
    <text evidence="3">The sequence shown here is derived from an EMBL/GenBank/DDBJ whole genome shotgun (WGS) entry which is preliminary data.</text>
</comment>
<keyword evidence="4" id="KW-1185">Reference proteome</keyword>
<evidence type="ECO:0000313" key="3">
    <source>
        <dbReference type="EMBL" id="KGO91615.1"/>
    </source>
</evidence>
<gene>
    <name evidence="3" type="ORF">Q766_17280</name>
</gene>
<dbReference type="RefSeq" id="WP_026989857.1">
    <property type="nucleotide sequence ID" value="NZ_AUGP01000003.1"/>
</dbReference>
<proteinExistence type="predicted"/>
<dbReference type="EMBL" id="JRLY01000017">
    <property type="protein sequence ID" value="KGO91615.1"/>
    <property type="molecule type" value="Genomic_DNA"/>
</dbReference>
<dbReference type="PROSITE" id="PS50835">
    <property type="entry name" value="IG_LIKE"/>
    <property type="match status" value="1"/>
</dbReference>
<feature type="domain" description="Ig-like" evidence="2">
    <location>
        <begin position="430"/>
        <end position="515"/>
    </location>
</feature>
<feature type="signal peptide" evidence="1">
    <location>
        <begin position="1"/>
        <end position="26"/>
    </location>
</feature>
<dbReference type="CDD" id="cd00096">
    <property type="entry name" value="Ig"/>
    <property type="match status" value="1"/>
</dbReference>
<dbReference type="eggNOG" id="COG3291">
    <property type="taxonomic scope" value="Bacteria"/>
</dbReference>
<dbReference type="InterPro" id="IPR007110">
    <property type="entry name" value="Ig-like_dom"/>
</dbReference>
<dbReference type="InterPro" id="IPR013783">
    <property type="entry name" value="Ig-like_fold"/>
</dbReference>
<feature type="chain" id="PRO_5002003602" description="Ig-like domain-containing protein" evidence="1">
    <location>
        <begin position="27"/>
        <end position="1322"/>
    </location>
</feature>
<sequence length="1322" mass="138708">MNIQKITPFRKQLLLWLFFIQAAAFAQTGTTIQSFTPNSRVTYRTVITVTTTNAAFPGNATGAAYPAPFGADKVRFYKGAAYTNSLKAVALSANKLQITVPAITGTNTGESVVYFRIIATTNINSNVISSNFTFVSPNATVAANSKVTRMISTWNGYWSSTATSSNTNDRPDQHHSLTGFQYGGVLYSTGSESAVTNSLTVGGLTAGDGVAANTYLPANFRALPVSTLEGTISANDQLIVLGSKVDNNPNGGTVTAPDVAGLKVRDVLIDGIRGLDLGTGVTNLPAESVMTFQATSIVGDGIDDNVPDIMVTQVAAPGSTDIYSFIDATGNVVGTPIQVTFDQIPAIGTYKTDFFTLPMGSAINSAVVQAYTTSFSPSYRDYRIVAYKLSEFGINATNKDLAAKFKVMPSGSSDPAFLAYNRASFQVPAPEITGEPTSQVACLGSSTTFAVSVNAVGTENTFQWKRNGIDLVNGTFNGVTISGATSTSLTISPITSAYVGTYTCVVTNTSNGSVAITSPAYLNTAITSVSPYTTACINTTDKFISVGAQGADLKYQWYTTTNITTETGDTNGNGISGEIIPTPNATHTLIPGATSASYYPSTAALGQKYYFVKVWNNGSAIIDGEPCTSVTSSIVYFTVGAGANAGNPVAAPAPACIGSTSVLSLSGQQGNIQWQQSTSGEDNTFVNVTGGTGATSANYTTAALTQTTYYRAVITSANGSCTEYSNVVTISVISANSWVGSASNNLWNTPSNWSCGIVPTIESDVTIPTGRPSYPHIAAGVTGLAKTLTVDAATSGFTPAVTVEANGTLEVATNLTVAATASVVVNNNASLVQHDGAVNTGAVTVKRNSNPLFRLDYTMWSSPVDNQVIGTFSPFTSTSRFYTFDGPTNSYIQVPNLTASFQTATGYLIRMPNSITGGPTGPYYLGTATHIFEGKFTGKPHTGTYTKALNAIGTAYTATGNPYPSPISVKKFFNDNGIVLGNSGSTGALAAGSGLYLWRKKNDHTVSTYATLTLAGLTANSATPENPNDPTNAEYSNTGGQAWLDTYTGDNAAWTIAPAQGFIVKANTSFATPQLQFNNAMRVAAAPSGTNPFFKGATANNDSRLWLNLSSEGGFSQLLLAYIDGATTGIDAGYDGFKLNETANGASIYTTVEDNDLVIEARPAFDPTDEVTVNYTASAAGQYTFKLDHTDGVFENDQNVFLVDNFTGATTNISEAPYSFTSEAGVFANRFKIIYMQPLSTENPALTANSVVVYQQGGVINIASGNIEMTDVTIYDIRGRKLLTKTDINATETSIANLAAQQQVLIVEINTLSGKVTKKIVF</sequence>
<dbReference type="OrthoDB" id="1652165at2"/>
<dbReference type="Proteomes" id="UP000030111">
    <property type="component" value="Unassembled WGS sequence"/>
</dbReference>
<keyword evidence="1" id="KW-0732">Signal</keyword>
<evidence type="ECO:0000259" key="2">
    <source>
        <dbReference type="PROSITE" id="PS50835"/>
    </source>
</evidence>
<evidence type="ECO:0000256" key="1">
    <source>
        <dbReference type="SAM" id="SignalP"/>
    </source>
</evidence>
<accession>A0A0A2MTR1</accession>
<reference evidence="3 4" key="1">
    <citation type="submission" date="2013-09" db="EMBL/GenBank/DDBJ databases">
        <authorList>
            <person name="Zeng Z."/>
            <person name="Chen C."/>
        </authorList>
    </citation>
    <scope>NUCLEOTIDE SEQUENCE [LARGE SCALE GENOMIC DNA]</scope>
    <source>
        <strain evidence="3 4">WB 4.1-42</strain>
    </source>
</reference>
<dbReference type="Pfam" id="PF13927">
    <property type="entry name" value="Ig_3"/>
    <property type="match status" value="1"/>
</dbReference>
<organism evidence="3 4">
    <name type="scientific">Flavobacterium subsaxonicum WB 4.1-42 = DSM 21790</name>
    <dbReference type="NCBI Taxonomy" id="1121898"/>
    <lineage>
        <taxon>Bacteria</taxon>
        <taxon>Pseudomonadati</taxon>
        <taxon>Bacteroidota</taxon>
        <taxon>Flavobacteriia</taxon>
        <taxon>Flavobacteriales</taxon>
        <taxon>Flavobacteriaceae</taxon>
        <taxon>Flavobacterium</taxon>
    </lineage>
</organism>
<protein>
    <recommendedName>
        <fullName evidence="2">Ig-like domain-containing protein</fullName>
    </recommendedName>
</protein>
<dbReference type="InterPro" id="IPR036179">
    <property type="entry name" value="Ig-like_dom_sf"/>
</dbReference>
<name>A0A0A2MTR1_9FLAO</name>
<dbReference type="STRING" id="1121898.GCA_000422725_03769"/>
<evidence type="ECO:0000313" key="4">
    <source>
        <dbReference type="Proteomes" id="UP000030111"/>
    </source>
</evidence>
<dbReference type="NCBIfam" id="NF033708">
    <property type="entry name" value="T9SS_Cterm_ChiA"/>
    <property type="match status" value="1"/>
</dbReference>